<keyword evidence="3" id="KW-0012">Acyltransferase</keyword>
<dbReference type="SUPFAM" id="SSF53901">
    <property type="entry name" value="Thiolase-like"/>
    <property type="match status" value="1"/>
</dbReference>
<reference evidence="6 7" key="1">
    <citation type="submission" date="2017-08" db="EMBL/GenBank/DDBJ databases">
        <title>Genome sequence of Streptomyces albireticuli NRRL B-1670.</title>
        <authorList>
            <person name="Graham D.E."/>
            <person name="Mahan K.M."/>
            <person name="Klingeman D.M."/>
            <person name="Hettich R.L."/>
            <person name="Parry R.J."/>
            <person name="Spain J.C."/>
        </authorList>
    </citation>
    <scope>NUCLEOTIDE SEQUENCE [LARGE SCALE GENOMIC DNA]</scope>
    <source>
        <strain evidence="6 7">NRRL B-1670</strain>
    </source>
</reference>
<organism evidence="6 7">
    <name type="scientific">Streptomyces albireticuli</name>
    <dbReference type="NCBI Taxonomy" id="1940"/>
    <lineage>
        <taxon>Bacteria</taxon>
        <taxon>Bacillati</taxon>
        <taxon>Actinomycetota</taxon>
        <taxon>Actinomycetes</taxon>
        <taxon>Kitasatosporales</taxon>
        <taxon>Streptomycetaceae</taxon>
        <taxon>Streptomyces</taxon>
    </lineage>
</organism>
<dbReference type="InterPro" id="IPR016039">
    <property type="entry name" value="Thiolase-like"/>
</dbReference>
<protein>
    <recommendedName>
        <fullName evidence="8">3-oxoacyl-ACP synthase</fullName>
    </recommendedName>
</protein>
<dbReference type="EMBL" id="NSJV01000581">
    <property type="protein sequence ID" value="PAU45177.1"/>
    <property type="molecule type" value="Genomic_DNA"/>
</dbReference>
<keyword evidence="1" id="KW-0963">Cytoplasm</keyword>
<dbReference type="Pfam" id="PF08545">
    <property type="entry name" value="ACP_syn_III"/>
    <property type="match status" value="1"/>
</dbReference>
<feature type="domain" description="Beta-ketoacyl-[acyl-carrier-protein] synthase III N-terminal" evidence="5">
    <location>
        <begin position="150"/>
        <end position="220"/>
    </location>
</feature>
<comment type="caution">
    <text evidence="6">The sequence shown here is derived from an EMBL/GenBank/DDBJ whole genome shotgun (WGS) entry which is preliminary data.</text>
</comment>
<evidence type="ECO:0000259" key="4">
    <source>
        <dbReference type="Pfam" id="PF08541"/>
    </source>
</evidence>
<keyword evidence="2" id="KW-0808">Transferase</keyword>
<dbReference type="PANTHER" id="PTHR34069">
    <property type="entry name" value="3-OXOACYL-[ACYL-CARRIER-PROTEIN] SYNTHASE 3"/>
    <property type="match status" value="1"/>
</dbReference>
<dbReference type="InterPro" id="IPR013747">
    <property type="entry name" value="ACP_syn_III_C"/>
</dbReference>
<dbReference type="GO" id="GO:0004315">
    <property type="term" value="F:3-oxoacyl-[acyl-carrier-protein] synthase activity"/>
    <property type="evidence" value="ECO:0007669"/>
    <property type="project" value="InterPro"/>
</dbReference>
<proteinExistence type="predicted"/>
<dbReference type="Proteomes" id="UP000218944">
    <property type="component" value="Unassembled WGS sequence"/>
</dbReference>
<dbReference type="AlphaFoldDB" id="A0A2A2D143"/>
<dbReference type="PANTHER" id="PTHR34069:SF2">
    <property type="entry name" value="BETA-KETOACYL-[ACYL-CARRIER-PROTEIN] SYNTHASE III"/>
    <property type="match status" value="1"/>
</dbReference>
<evidence type="ECO:0000256" key="3">
    <source>
        <dbReference type="ARBA" id="ARBA00023315"/>
    </source>
</evidence>
<sequence>MLTDDIGILGMGMWHGPAVTNDRVAAGCQGEWTVQDPYLGSVDQEGNFRLLGLALPAQQYPRTLAIARRTMSDPFRGAVHRRVFPADMPPSAAEAEAAEEALSSSGVAAGQIGAVLVQSTVPDSPYPSNAALVAHQLGVRDAAVWSLDGSCAGPIAQLGAAASLIASGTAEFVLCVQSCAFTRVNDPQASSYLGVGDLAAAFMVGRKEGARIAASWSADGSLHGATTANWQQGSSAVHTWWSQNLQLCLKFDHALQLTVLKTLAERLRTVTARTLGRARWQSKDVAVFVPQQSTAWVPAYLSEALDIPAGALFHTYDEYANVGPVNISAGWYQALREGRIHDGSRVLAGTGGAGFVYAAAAVQW</sequence>
<evidence type="ECO:0000256" key="1">
    <source>
        <dbReference type="ARBA" id="ARBA00022490"/>
    </source>
</evidence>
<feature type="domain" description="Beta-ketoacyl-[acyl-carrier-protein] synthase III C-terminal" evidence="4">
    <location>
        <begin position="276"/>
        <end position="364"/>
    </location>
</feature>
<evidence type="ECO:0000313" key="7">
    <source>
        <dbReference type="Proteomes" id="UP000218944"/>
    </source>
</evidence>
<dbReference type="GO" id="GO:0006633">
    <property type="term" value="P:fatty acid biosynthetic process"/>
    <property type="evidence" value="ECO:0007669"/>
    <property type="project" value="InterPro"/>
</dbReference>
<dbReference type="GO" id="GO:0044550">
    <property type="term" value="P:secondary metabolite biosynthetic process"/>
    <property type="evidence" value="ECO:0007669"/>
    <property type="project" value="TreeGrafter"/>
</dbReference>
<evidence type="ECO:0000256" key="2">
    <source>
        <dbReference type="ARBA" id="ARBA00022679"/>
    </source>
</evidence>
<accession>A0A2A2D143</accession>
<evidence type="ECO:0000313" key="6">
    <source>
        <dbReference type="EMBL" id="PAU45177.1"/>
    </source>
</evidence>
<evidence type="ECO:0008006" key="8">
    <source>
        <dbReference type="Google" id="ProtNLM"/>
    </source>
</evidence>
<evidence type="ECO:0000259" key="5">
    <source>
        <dbReference type="Pfam" id="PF08545"/>
    </source>
</evidence>
<name>A0A2A2D143_9ACTN</name>
<dbReference type="Pfam" id="PF08541">
    <property type="entry name" value="ACP_syn_III_C"/>
    <property type="match status" value="1"/>
</dbReference>
<dbReference type="Gene3D" id="3.40.47.10">
    <property type="match status" value="1"/>
</dbReference>
<keyword evidence="7" id="KW-1185">Reference proteome</keyword>
<gene>
    <name evidence="6" type="ORF">CK936_30940</name>
</gene>
<dbReference type="InterPro" id="IPR013751">
    <property type="entry name" value="ACP_syn_III_N"/>
</dbReference>
<dbReference type="RefSeq" id="WP_095584251.1">
    <property type="nucleotide sequence ID" value="NZ_JAJQQQ010000018.1"/>
</dbReference>